<reference evidence="3 4" key="1">
    <citation type="journal article" date="2018" name="BMC Genomics">
        <title>The genome of Naegleria lovaniensis, the basis for a comparative approach to unravel pathogenicity factors of the human pathogenic amoeba N. fowleri.</title>
        <authorList>
            <person name="Liechti N."/>
            <person name="Schurch N."/>
            <person name="Bruggmann R."/>
            <person name="Wittwer M."/>
        </authorList>
    </citation>
    <scope>NUCLEOTIDE SEQUENCE [LARGE SCALE GENOMIC DNA]</scope>
    <source>
        <strain evidence="3 4">ATCC 30569</strain>
    </source>
</reference>
<evidence type="ECO:0000313" key="3">
    <source>
        <dbReference type="EMBL" id="KAG2386023.1"/>
    </source>
</evidence>
<feature type="transmembrane region" description="Helical" evidence="2">
    <location>
        <begin position="385"/>
        <end position="404"/>
    </location>
</feature>
<feature type="compositionally biased region" description="Polar residues" evidence="1">
    <location>
        <begin position="165"/>
        <end position="184"/>
    </location>
</feature>
<name>A0AA88GU29_NAELO</name>
<accession>A0AA88GU29</accession>
<keyword evidence="4" id="KW-1185">Reference proteome</keyword>
<dbReference type="GeneID" id="68095627"/>
<comment type="caution">
    <text evidence="3">The sequence shown here is derived from an EMBL/GenBank/DDBJ whole genome shotgun (WGS) entry which is preliminary data.</text>
</comment>
<gene>
    <name evidence="3" type="ORF">C9374_003172</name>
</gene>
<evidence type="ECO:0000313" key="4">
    <source>
        <dbReference type="Proteomes" id="UP000816034"/>
    </source>
</evidence>
<keyword evidence="2" id="KW-1133">Transmembrane helix</keyword>
<feature type="region of interest" description="Disordered" evidence="1">
    <location>
        <begin position="159"/>
        <end position="197"/>
    </location>
</feature>
<feature type="transmembrane region" description="Helical" evidence="2">
    <location>
        <begin position="295"/>
        <end position="322"/>
    </location>
</feature>
<protein>
    <recommendedName>
        <fullName evidence="5">Transmembrane protein</fullName>
    </recommendedName>
</protein>
<sequence>MNASEQPPPPPFSPSSSSSSSPNGDGLPEDASTSVRVKHLESIIPIPPPPPFSPEEGEQEQPTTRISSEDVAKSTGSSSQEMNKPSSQSHHHALLLSASDSTSQATPVLDGSNTSPHKSPIPPPPPFSPSSSHDSSEEEAWKMGVSDENNFIARLVKEKEEEEQNAMSAAPSTNNGGSIQQQDRLPTPPPPPFEEANLSQQVPPVTMMSNHHATEPSVDYSKYYNYFGGFNPIGMEDPTAALQQPIRPQSQQPVIPKLDTKRFTEVNSEILPIQTEITNPQDGNKKVLSKTLGGCFACICLGPMLCCLCFFSLIELLCIILYEYFAARNYDPNPTPQDWTIIPMIFAAQIITFIVVVLCGVVSSLVATSSMCDTTLTKNETRSRFIISVIALIVSVFCILLLLVRGGLEGYTTQVLVDYKIIPAAQSQNFGQVVTTQYNVIPSIVIIAMFGLCVLLVALCGVCGLGCLCWFSWCSICLYKNRRKRETQQFGKSTTTYINNTYATRAVLP</sequence>
<evidence type="ECO:0008006" key="5">
    <source>
        <dbReference type="Google" id="ProtNLM"/>
    </source>
</evidence>
<organism evidence="3 4">
    <name type="scientific">Naegleria lovaniensis</name>
    <name type="common">Amoeba</name>
    <dbReference type="NCBI Taxonomy" id="51637"/>
    <lineage>
        <taxon>Eukaryota</taxon>
        <taxon>Discoba</taxon>
        <taxon>Heterolobosea</taxon>
        <taxon>Tetramitia</taxon>
        <taxon>Eutetramitia</taxon>
        <taxon>Vahlkampfiidae</taxon>
        <taxon>Naegleria</taxon>
    </lineage>
</organism>
<keyword evidence="2" id="KW-0472">Membrane</keyword>
<dbReference type="Proteomes" id="UP000816034">
    <property type="component" value="Unassembled WGS sequence"/>
</dbReference>
<keyword evidence="2" id="KW-0812">Transmembrane</keyword>
<feature type="region of interest" description="Disordered" evidence="1">
    <location>
        <begin position="1"/>
        <end position="146"/>
    </location>
</feature>
<feature type="compositionally biased region" description="Polar residues" evidence="1">
    <location>
        <begin position="74"/>
        <end position="85"/>
    </location>
</feature>
<feature type="transmembrane region" description="Helical" evidence="2">
    <location>
        <begin position="446"/>
        <end position="479"/>
    </location>
</feature>
<feature type="compositionally biased region" description="Pro residues" evidence="1">
    <location>
        <begin position="1"/>
        <end position="13"/>
    </location>
</feature>
<evidence type="ECO:0000256" key="2">
    <source>
        <dbReference type="SAM" id="Phobius"/>
    </source>
</evidence>
<dbReference type="RefSeq" id="XP_044550016.1">
    <property type="nucleotide sequence ID" value="XM_044692671.1"/>
</dbReference>
<evidence type="ECO:0000256" key="1">
    <source>
        <dbReference type="SAM" id="MobiDB-lite"/>
    </source>
</evidence>
<proteinExistence type="predicted"/>
<dbReference type="EMBL" id="PYSW02000017">
    <property type="protein sequence ID" value="KAG2386023.1"/>
    <property type="molecule type" value="Genomic_DNA"/>
</dbReference>
<dbReference type="AlphaFoldDB" id="A0AA88GU29"/>
<feature type="compositionally biased region" description="Low complexity" evidence="1">
    <location>
        <begin position="94"/>
        <end position="106"/>
    </location>
</feature>
<feature type="compositionally biased region" description="Pro residues" evidence="1">
    <location>
        <begin position="119"/>
        <end position="128"/>
    </location>
</feature>
<feature type="transmembrane region" description="Helical" evidence="2">
    <location>
        <begin position="342"/>
        <end position="365"/>
    </location>
</feature>